<evidence type="ECO:0000256" key="1">
    <source>
        <dbReference type="ARBA" id="ARBA00004496"/>
    </source>
</evidence>
<comment type="similarity">
    <text evidence="3 12">In the C-terminal section; belongs to the phosphate acetyltransferase and butyryltransferase family.</text>
</comment>
<evidence type="ECO:0000313" key="15">
    <source>
        <dbReference type="EMBL" id="ART83166.1"/>
    </source>
</evidence>
<accession>A0A1Y0D7P8</accession>
<dbReference type="SUPFAM" id="SSF75138">
    <property type="entry name" value="HprK N-terminal domain-like"/>
    <property type="match status" value="1"/>
</dbReference>
<dbReference type="GO" id="GO:0008959">
    <property type="term" value="F:phosphate acetyltransferase activity"/>
    <property type="evidence" value="ECO:0007669"/>
    <property type="project" value="UniProtKB-EC"/>
</dbReference>
<name>A0A1Y0D7P8_9GAMM</name>
<dbReference type="InterPro" id="IPR004614">
    <property type="entry name" value="P_AcTrfase"/>
</dbReference>
<evidence type="ECO:0000256" key="12">
    <source>
        <dbReference type="PIRNR" id="PIRNR006107"/>
    </source>
</evidence>
<evidence type="ECO:0000256" key="5">
    <source>
        <dbReference type="ARBA" id="ARBA00011643"/>
    </source>
</evidence>
<dbReference type="RefSeq" id="WP_087037409.1">
    <property type="nucleotide sequence ID" value="NZ_CP021377.1"/>
</dbReference>
<dbReference type="Gene3D" id="3.40.1390.20">
    <property type="entry name" value="HprK N-terminal domain-like"/>
    <property type="match status" value="1"/>
</dbReference>
<comment type="function">
    <text evidence="12">Involved in acetate metabolism.</text>
</comment>
<dbReference type="Proteomes" id="UP000243937">
    <property type="component" value="Chromosome"/>
</dbReference>
<sequence>MARMIMLIPISGGVGITSVSLGVVRAMERKGIDVSFFKPVAQPRHRNKQEDHTTVMIAHSSNIKPAEPLVLSDAESMISQGKLDIFLEQIVEKVEKHVTQSGVEVMVIEGLVPTDSHSFTSDLNYNIAKALDADIVFVAQPTNESSQQLKDRMELAASSFGGMSNQRLVGCIINKVGAPLDEQGKLRPDLSELFNPDHQSLPTADHEILSVLSKSALPILGCAPWNTELVSPRALDLSRHLNATILNEGELHSRRLTTVVFCASALHNQTQLYRPGSLLVTPGDRADVIAAVCLAAMNGVKIGALVLNGTNNPDPQIMDLCQQAMKTGLPIMMVNTNTWQTAVTLQDFNLEIPLDDLERIELVQDYVAGHIDKNWIESLTAKSVRRRLLSPPAFRYQLTELARHANKRVVLPEGEEPRTIKAAIICAERGIAHPVLLGNREEILRVASQQGVVLDDRVEIQDPELVREQYVARLVELRKSKGLTDIVAREQLKDNVVLGTMMLDADEVDGLVSGAINTTANTIRPPLQIIRTAPGSSLVSSVFFMLLPDQVLVYGDCAINPDPNAEQLAEIAIQSADSALAFGIEPRVAMISYSTGDSGTGADVEKVREATRLAKEKRPDLIIDGPLQYDAAIMENVAKSKAPNSPVAGKATVFIFPDLNTGNTTYKAVQRSAQLVSIGPMLQGMRKPVNDLSRGALVDDIVYTIALTAIQGGQMEAAKNL</sequence>
<dbReference type="PANTHER" id="PTHR43356">
    <property type="entry name" value="PHOSPHATE ACETYLTRANSFERASE"/>
    <property type="match status" value="1"/>
</dbReference>
<dbReference type="SUPFAM" id="SSF53659">
    <property type="entry name" value="Isocitrate/Isopropylmalate dehydrogenase-like"/>
    <property type="match status" value="1"/>
</dbReference>
<keyword evidence="10 12" id="KW-0012">Acyltransferase</keyword>
<comment type="subcellular location">
    <subcellularLocation>
        <location evidence="1 12">Cytoplasm</location>
    </subcellularLocation>
</comment>
<comment type="pathway">
    <text evidence="2 12">Metabolic intermediate biosynthesis; acetyl-CoA biosynthesis; acetyl-CoA from acetate: step 2/2.</text>
</comment>
<evidence type="ECO:0000256" key="9">
    <source>
        <dbReference type="ARBA" id="ARBA00022679"/>
    </source>
</evidence>
<evidence type="ECO:0000256" key="11">
    <source>
        <dbReference type="ARBA" id="ARBA00031108"/>
    </source>
</evidence>
<dbReference type="NCBIfam" id="NF004167">
    <property type="entry name" value="PRK05632.1"/>
    <property type="match status" value="1"/>
</dbReference>
<dbReference type="EC" id="2.3.1.8" evidence="6 12"/>
<comment type="domain">
    <text evidence="12">The N-terminal region seems to be important for proper quaternary structure. The C-terminal region contains the substrate-binding site.</text>
</comment>
<organism evidence="15 16">
    <name type="scientific">Oceanisphaera profunda</name>
    <dbReference type="NCBI Taxonomy" id="1416627"/>
    <lineage>
        <taxon>Bacteria</taxon>
        <taxon>Pseudomonadati</taxon>
        <taxon>Pseudomonadota</taxon>
        <taxon>Gammaproteobacteria</taxon>
        <taxon>Aeromonadales</taxon>
        <taxon>Aeromonadaceae</taxon>
        <taxon>Oceanisphaera</taxon>
    </lineage>
</organism>
<evidence type="ECO:0000256" key="2">
    <source>
        <dbReference type="ARBA" id="ARBA00004989"/>
    </source>
</evidence>
<protein>
    <recommendedName>
        <fullName evidence="7 12">Phosphate acetyltransferase</fullName>
        <ecNumber evidence="6 12">2.3.1.8</ecNumber>
    </recommendedName>
    <alternativeName>
        <fullName evidence="11 12">Phosphotransacetylase</fullName>
    </alternativeName>
</protein>
<evidence type="ECO:0000256" key="8">
    <source>
        <dbReference type="ARBA" id="ARBA00022490"/>
    </source>
</evidence>
<dbReference type="InterPro" id="IPR042112">
    <property type="entry name" value="P_AcTrfase_dom2"/>
</dbReference>
<dbReference type="NCBIfam" id="NF007233">
    <property type="entry name" value="PRK09653.1"/>
    <property type="match status" value="1"/>
</dbReference>
<dbReference type="EMBL" id="CP021377">
    <property type="protein sequence ID" value="ART83166.1"/>
    <property type="molecule type" value="Genomic_DNA"/>
</dbReference>
<evidence type="ECO:0000256" key="6">
    <source>
        <dbReference type="ARBA" id="ARBA00012707"/>
    </source>
</evidence>
<dbReference type="OrthoDB" id="9808984at2"/>
<dbReference type="UniPathway" id="UPA00340">
    <property type="reaction ID" value="UER00459"/>
</dbReference>
<evidence type="ECO:0000259" key="14">
    <source>
        <dbReference type="Pfam" id="PF07085"/>
    </source>
</evidence>
<dbReference type="Pfam" id="PF01515">
    <property type="entry name" value="PTA_PTB"/>
    <property type="match status" value="1"/>
</dbReference>
<evidence type="ECO:0000256" key="10">
    <source>
        <dbReference type="ARBA" id="ARBA00023315"/>
    </source>
</evidence>
<keyword evidence="9 12" id="KW-0808">Transferase</keyword>
<dbReference type="NCBIfam" id="TIGR00651">
    <property type="entry name" value="pta"/>
    <property type="match status" value="1"/>
</dbReference>
<dbReference type="Gene3D" id="3.40.50.10950">
    <property type="match status" value="1"/>
</dbReference>
<dbReference type="InterPro" id="IPR050500">
    <property type="entry name" value="Phos_Acetyltrans/Butyryltrans"/>
</dbReference>
<proteinExistence type="inferred from homology"/>
<dbReference type="GO" id="GO:0005737">
    <property type="term" value="C:cytoplasm"/>
    <property type="evidence" value="ECO:0007669"/>
    <property type="project" value="UniProtKB-SubCell"/>
</dbReference>
<keyword evidence="8 12" id="KW-0963">Cytoplasm</keyword>
<dbReference type="PANTHER" id="PTHR43356:SF3">
    <property type="entry name" value="PHOSPHATE ACETYLTRANSFERASE"/>
    <property type="match status" value="1"/>
</dbReference>
<evidence type="ECO:0000256" key="7">
    <source>
        <dbReference type="ARBA" id="ARBA00021528"/>
    </source>
</evidence>
<dbReference type="FunFam" id="3.40.50.10750:FF:000001">
    <property type="entry name" value="Phosphate acetyltransferase"/>
    <property type="match status" value="1"/>
</dbReference>
<dbReference type="KEGG" id="opf:CBP31_11530"/>
<dbReference type="Pfam" id="PF07085">
    <property type="entry name" value="DRTGG"/>
    <property type="match status" value="1"/>
</dbReference>
<comment type="catalytic activity">
    <reaction evidence="12">
        <text>acetyl-CoA + phosphate = acetyl phosphate + CoA</text>
        <dbReference type="Rhea" id="RHEA:19521"/>
        <dbReference type="ChEBI" id="CHEBI:22191"/>
        <dbReference type="ChEBI" id="CHEBI:43474"/>
        <dbReference type="ChEBI" id="CHEBI:57287"/>
        <dbReference type="ChEBI" id="CHEBI:57288"/>
        <dbReference type="EC" id="2.3.1.8"/>
    </reaction>
</comment>
<dbReference type="SUPFAM" id="SSF52540">
    <property type="entry name" value="P-loop containing nucleoside triphosphate hydrolases"/>
    <property type="match status" value="1"/>
</dbReference>
<evidence type="ECO:0000256" key="3">
    <source>
        <dbReference type="ARBA" id="ARBA00008756"/>
    </source>
</evidence>
<dbReference type="InterPro" id="IPR016475">
    <property type="entry name" value="P-Actrans_bac"/>
</dbReference>
<dbReference type="InterPro" id="IPR027417">
    <property type="entry name" value="P-loop_NTPase"/>
</dbReference>
<dbReference type="InterPro" id="IPR028979">
    <property type="entry name" value="Ser_kin/Pase_Hpr-like_N_sf"/>
</dbReference>
<dbReference type="InterPro" id="IPR010766">
    <property type="entry name" value="DRTGG"/>
</dbReference>
<dbReference type="InterPro" id="IPR042113">
    <property type="entry name" value="P_AcTrfase_dom1"/>
</dbReference>
<feature type="domain" description="Phosphate acetyl/butaryl transferase" evidence="13">
    <location>
        <begin position="394"/>
        <end position="709"/>
    </location>
</feature>
<dbReference type="GO" id="GO:0006085">
    <property type="term" value="P:acetyl-CoA biosynthetic process"/>
    <property type="evidence" value="ECO:0007669"/>
    <property type="project" value="UniProtKB-UniPathway"/>
</dbReference>
<keyword evidence="16" id="KW-1185">Reference proteome</keyword>
<reference evidence="15 16" key="1">
    <citation type="journal article" date="2014" name="Int. J. Syst. Evol. Microbiol.">
        <title>Oceanisphaera profunda sp. nov., a marine bacterium isolated from deep-sea sediment, and emended description of the genus Oceanisphaera.</title>
        <authorList>
            <person name="Xu Z."/>
            <person name="Zhang X.Y."/>
            <person name="Su H.N."/>
            <person name="Yu Z.C."/>
            <person name="Liu C."/>
            <person name="Li H."/>
            <person name="Chen X.L."/>
            <person name="Song X.Y."/>
            <person name="Xie B.B."/>
            <person name="Qin Q.L."/>
            <person name="Zhou B.C."/>
            <person name="Shi M."/>
            <person name="Huang Y."/>
            <person name="Zhang Y.Z."/>
        </authorList>
    </citation>
    <scope>NUCLEOTIDE SEQUENCE [LARGE SCALE GENOMIC DNA]</scope>
    <source>
        <strain evidence="15 16">SM1222</strain>
    </source>
</reference>
<feature type="domain" description="DRTGG" evidence="14">
    <location>
        <begin position="236"/>
        <end position="346"/>
    </location>
</feature>
<comment type="subunit">
    <text evidence="5">Homohexamer.</text>
</comment>
<dbReference type="Pfam" id="PF13500">
    <property type="entry name" value="AAA_26"/>
    <property type="match status" value="1"/>
</dbReference>
<dbReference type="Gene3D" id="3.40.50.10750">
    <property type="entry name" value="Isocitrate/Isopropylmalate dehydrogenase-like"/>
    <property type="match status" value="1"/>
</dbReference>
<gene>
    <name evidence="15" type="ORF">CBP31_11530</name>
</gene>
<dbReference type="AlphaFoldDB" id="A0A1Y0D7P8"/>
<comment type="similarity">
    <text evidence="4 12">In the N-terminal section; belongs to the CobB/CobQ family.</text>
</comment>
<dbReference type="CDD" id="cd03109">
    <property type="entry name" value="DTBS"/>
    <property type="match status" value="1"/>
</dbReference>
<dbReference type="Gene3D" id="3.40.50.300">
    <property type="entry name" value="P-loop containing nucleotide triphosphate hydrolases"/>
    <property type="match status" value="1"/>
</dbReference>
<dbReference type="PIRSF" id="PIRSF006107">
    <property type="entry name" value="PhpActrans_proteobac"/>
    <property type="match status" value="1"/>
</dbReference>
<dbReference type="InterPro" id="IPR002505">
    <property type="entry name" value="PTA_PTB"/>
</dbReference>
<evidence type="ECO:0000256" key="4">
    <source>
        <dbReference type="ARBA" id="ARBA00009786"/>
    </source>
</evidence>
<evidence type="ECO:0000313" key="16">
    <source>
        <dbReference type="Proteomes" id="UP000243937"/>
    </source>
</evidence>
<evidence type="ECO:0000259" key="13">
    <source>
        <dbReference type="Pfam" id="PF01515"/>
    </source>
</evidence>